<dbReference type="OrthoDB" id="407325at2759"/>
<dbReference type="InterPro" id="IPR029063">
    <property type="entry name" value="SAM-dependent_MTases_sf"/>
</dbReference>
<organism evidence="1">
    <name type="scientific">Rhizopus microsporus var. microsporus</name>
    <dbReference type="NCBI Taxonomy" id="86635"/>
    <lineage>
        <taxon>Eukaryota</taxon>
        <taxon>Fungi</taxon>
        <taxon>Fungi incertae sedis</taxon>
        <taxon>Mucoromycota</taxon>
        <taxon>Mucoromycotina</taxon>
        <taxon>Mucoromycetes</taxon>
        <taxon>Mucorales</taxon>
        <taxon>Mucorineae</taxon>
        <taxon>Rhizopodaceae</taxon>
        <taxon>Rhizopus</taxon>
    </lineage>
</organism>
<dbReference type="Pfam" id="PF10294">
    <property type="entry name" value="Methyltransf_16"/>
    <property type="match status" value="1"/>
</dbReference>
<accession>A0A1X0RE06</accession>
<dbReference type="InterPro" id="IPR019410">
    <property type="entry name" value="Methyltransf_16"/>
</dbReference>
<dbReference type="Gene3D" id="3.40.50.150">
    <property type="entry name" value="Vaccinia Virus protein VP39"/>
    <property type="match status" value="1"/>
</dbReference>
<gene>
    <name evidence="1" type="ORF">BCV72DRAFT_221783</name>
</gene>
<evidence type="ECO:0008006" key="2">
    <source>
        <dbReference type="Google" id="ProtNLM"/>
    </source>
</evidence>
<dbReference type="CDD" id="cd02440">
    <property type="entry name" value="AdoMet_MTases"/>
    <property type="match status" value="1"/>
</dbReference>
<reference evidence="1" key="1">
    <citation type="journal article" date="2016" name="Proc. Natl. Acad. Sci. U.S.A.">
        <title>Lipid metabolic changes in an early divergent fungus govern the establishment of a mutualistic symbiosis with endobacteria.</title>
        <authorList>
            <person name="Lastovetsky O.A."/>
            <person name="Gaspar M.L."/>
            <person name="Mondo S.J."/>
            <person name="LaButti K.M."/>
            <person name="Sandor L."/>
            <person name="Grigoriev I.V."/>
            <person name="Henry S.A."/>
            <person name="Pawlowska T.E."/>
        </authorList>
    </citation>
    <scope>NUCLEOTIDE SEQUENCE [LARGE SCALE GENOMIC DNA]</scope>
    <source>
        <strain evidence="1">ATCC 52814</strain>
    </source>
</reference>
<dbReference type="SUPFAM" id="SSF53335">
    <property type="entry name" value="S-adenosyl-L-methionine-dependent methyltransferases"/>
    <property type="match status" value="1"/>
</dbReference>
<dbReference type="PANTHER" id="PTHR14614">
    <property type="entry name" value="HEPATOCELLULAR CARCINOMA-ASSOCIATED ANTIGEN"/>
    <property type="match status" value="1"/>
</dbReference>
<name>A0A1X0RE06_RHIZD</name>
<dbReference type="VEuPathDB" id="FungiDB:BCV72DRAFT_221783"/>
<evidence type="ECO:0000313" key="1">
    <source>
        <dbReference type="EMBL" id="ORE10246.1"/>
    </source>
</evidence>
<dbReference type="AlphaFoldDB" id="A0A1X0RE06"/>
<dbReference type="Proteomes" id="UP000242414">
    <property type="component" value="Unassembled WGS sequence"/>
</dbReference>
<sequence>MKTLSVQANKVTPSSLVFDDHFFKRLYTNSNLPRIILHRPIQQRIAYDTWYRIDLRLVTEMGLTINSHDVPITLSCHMLMNCSGYYKHVTILKSRAISSENAWEPEVAKSEGFKAQHSIGGLEYRLTTSQHIPEDQPFFITLQVTGQESNILPLCVGPVWVSNEKQEILEKNGDSWAHEHIQQEQQQCRPLKAGQDQYFLVKEQWDDGVPGKIWDSALVLADLLIKNYSLLVGKRILDLSAGTGYIGLVIAQLFQSLPHEETQKGCPHITLSDVHQALDLIKANQRLNNIHDSEYLKIEPLHWGNKSDIKKICSKQPRNEFDIIIASDIIYRKDDFVNILSTFRQLCSPSTIIFMGYKPRGLKQNEEKEFFNTCDKYFDVQLIDYTKQDMDATIYHRMGVRLYRLQLKTHLLGFKGRK</sequence>
<proteinExistence type="predicted"/>
<dbReference type="PANTHER" id="PTHR14614:SF132">
    <property type="entry name" value="PROTEIN-LYSINE METHYLTRANSFERASE C42C1.13"/>
    <property type="match status" value="1"/>
</dbReference>
<protein>
    <recommendedName>
        <fullName evidence="2">S-adenosyl-L-methionine-dependent methyltransferase</fullName>
    </recommendedName>
</protein>
<dbReference type="EMBL" id="KV921867">
    <property type="protein sequence ID" value="ORE10246.1"/>
    <property type="molecule type" value="Genomic_DNA"/>
</dbReference>